<gene>
    <name evidence="1" type="ORF">DCAR_0623120</name>
</gene>
<dbReference type="Gramene" id="KZM89723">
    <property type="protein sequence ID" value="KZM89723"/>
    <property type="gene ID" value="DCAR_022914"/>
</dbReference>
<dbReference type="OrthoDB" id="1894296at2759"/>
<proteinExistence type="predicted"/>
<dbReference type="PANTHER" id="PTHR36388:SF1">
    <property type="entry name" value="OS02G0469000 PROTEIN"/>
    <property type="match status" value="1"/>
</dbReference>
<dbReference type="OMA" id="QEPMEDS"/>
<sequence>MMLLTEDAMENLFQALNAEDDMVQDSSSPLTVNPAKYERNGNVPSVEDVDWADSCLVNNAEDSDPNWTLVLDALAETLSSRSDAPADSASQRDASTGVDTAIARTSEETEPLVSVDTIAFNSASTLAKNKSEKNSDGYPIDDQNDALPLGSTYDSFFLPTYKEDTREVNDFVAEFDSEFPVYAMEQRNQIIFKEWDIDIPDEEDELTKQLDKILSGGNTSQVDPPGIDDTGLWEASRGKSMNDPLAGSVDLSIDDLISGVSDLSLNGYSA</sequence>
<dbReference type="KEGG" id="dcr:108225108"/>
<keyword evidence="2" id="KW-1185">Reference proteome</keyword>
<dbReference type="Proteomes" id="UP000077755">
    <property type="component" value="Chromosome 6"/>
</dbReference>
<reference evidence="1" key="1">
    <citation type="journal article" date="2016" name="Nat. Genet.">
        <title>A high-quality carrot genome assembly provides new insights into carotenoid accumulation and asterid genome evolution.</title>
        <authorList>
            <person name="Iorizzo M."/>
            <person name="Ellison S."/>
            <person name="Senalik D."/>
            <person name="Zeng P."/>
            <person name="Satapoomin P."/>
            <person name="Huang J."/>
            <person name="Bowman M."/>
            <person name="Iovene M."/>
            <person name="Sanseverino W."/>
            <person name="Cavagnaro P."/>
            <person name="Yildiz M."/>
            <person name="Macko-Podgorni A."/>
            <person name="Moranska E."/>
            <person name="Grzebelus E."/>
            <person name="Grzebelus D."/>
            <person name="Ashrafi H."/>
            <person name="Zheng Z."/>
            <person name="Cheng S."/>
            <person name="Spooner D."/>
            <person name="Van Deynze A."/>
            <person name="Simon P."/>
        </authorList>
    </citation>
    <scope>NUCLEOTIDE SEQUENCE</scope>
    <source>
        <tissue evidence="1">Leaf</tissue>
    </source>
</reference>
<organism evidence="1 2">
    <name type="scientific">Daucus carota subsp. sativus</name>
    <name type="common">Carrot</name>
    <dbReference type="NCBI Taxonomy" id="79200"/>
    <lineage>
        <taxon>Eukaryota</taxon>
        <taxon>Viridiplantae</taxon>
        <taxon>Streptophyta</taxon>
        <taxon>Embryophyta</taxon>
        <taxon>Tracheophyta</taxon>
        <taxon>Spermatophyta</taxon>
        <taxon>Magnoliopsida</taxon>
        <taxon>eudicotyledons</taxon>
        <taxon>Gunneridae</taxon>
        <taxon>Pentapetalae</taxon>
        <taxon>asterids</taxon>
        <taxon>campanulids</taxon>
        <taxon>Apiales</taxon>
        <taxon>Apiaceae</taxon>
        <taxon>Apioideae</taxon>
        <taxon>Scandiceae</taxon>
        <taxon>Daucinae</taxon>
        <taxon>Daucus</taxon>
        <taxon>Daucus sect. Daucus</taxon>
    </lineage>
</organism>
<name>A0A161XAT6_DAUCS</name>
<accession>A0A161XAT6</accession>
<dbReference type="AlphaFoldDB" id="A0A161XAT6"/>
<dbReference type="EMBL" id="CP093348">
    <property type="protein sequence ID" value="WOH03720.1"/>
    <property type="molecule type" value="Genomic_DNA"/>
</dbReference>
<evidence type="ECO:0000313" key="1">
    <source>
        <dbReference type="EMBL" id="WOH03720.1"/>
    </source>
</evidence>
<protein>
    <submittedName>
        <fullName evidence="1">Uncharacterized protein</fullName>
    </submittedName>
</protein>
<reference evidence="1" key="2">
    <citation type="submission" date="2022-03" db="EMBL/GenBank/DDBJ databases">
        <title>Draft title - Genomic analysis of global carrot germplasm unveils the trajectory of domestication and the origin of high carotenoid orange carrot.</title>
        <authorList>
            <person name="Iorizzo M."/>
            <person name="Ellison S."/>
            <person name="Senalik D."/>
            <person name="Macko-Podgorni A."/>
            <person name="Grzebelus D."/>
            <person name="Bostan H."/>
            <person name="Rolling W."/>
            <person name="Curaba J."/>
            <person name="Simon P."/>
        </authorList>
    </citation>
    <scope>NUCLEOTIDE SEQUENCE</scope>
    <source>
        <tissue evidence="1">Leaf</tissue>
    </source>
</reference>
<evidence type="ECO:0000313" key="2">
    <source>
        <dbReference type="Proteomes" id="UP000077755"/>
    </source>
</evidence>
<dbReference type="PANTHER" id="PTHR36388">
    <property type="entry name" value="OS02G0469000 PROTEIN"/>
    <property type="match status" value="1"/>
</dbReference>